<dbReference type="GO" id="GO:0016757">
    <property type="term" value="F:glycosyltransferase activity"/>
    <property type="evidence" value="ECO:0007669"/>
    <property type="project" value="UniProtKB-ARBA"/>
</dbReference>
<evidence type="ECO:0000313" key="2">
    <source>
        <dbReference type="EMBL" id="AXK36633.1"/>
    </source>
</evidence>
<evidence type="ECO:0000259" key="1">
    <source>
        <dbReference type="Pfam" id="PF06722"/>
    </source>
</evidence>
<gene>
    <name evidence="2" type="ORF">DVA86_32760</name>
</gene>
<protein>
    <recommendedName>
        <fullName evidence="1">Erythromycin biosynthesis protein CIII-like C-terminal domain-containing protein</fullName>
    </recommendedName>
</protein>
<dbReference type="InterPro" id="IPR010610">
    <property type="entry name" value="EryCIII-like_C"/>
</dbReference>
<reference evidence="2 3" key="1">
    <citation type="submission" date="2018-07" db="EMBL/GenBank/DDBJ databases">
        <title>Draft genome of the type strain Streptomyces armeniacus ATCC 15676.</title>
        <authorList>
            <person name="Labana P."/>
            <person name="Gosse J.T."/>
            <person name="Boddy C.N."/>
        </authorList>
    </citation>
    <scope>NUCLEOTIDE SEQUENCE [LARGE SCALE GENOMIC DNA]</scope>
    <source>
        <strain evidence="2 3">ATCC 15676</strain>
    </source>
</reference>
<dbReference type="AlphaFoldDB" id="A0A345XYB7"/>
<dbReference type="Gene3D" id="3.40.50.2000">
    <property type="entry name" value="Glycogen Phosphorylase B"/>
    <property type="match status" value="3"/>
</dbReference>
<dbReference type="Pfam" id="PF06722">
    <property type="entry name" value="EryCIII-like_C"/>
    <property type="match status" value="1"/>
</dbReference>
<feature type="domain" description="Erythromycin biosynthesis protein CIII-like C-terminal" evidence="1">
    <location>
        <begin position="71"/>
        <end position="140"/>
    </location>
</feature>
<dbReference type="KEGG" id="sarm:DVA86_32760"/>
<keyword evidence="3" id="KW-1185">Reference proteome</keyword>
<sequence>MSHPAVLPLTDFGHAKPAVEVAAELVRRGHRVTQVVDERYAGLAAEAGARVVTYRSRRRRLGGHELSAADMGSMMQALAHRTPLVAVPQAPENRFNARRVTELGLGRTLPRGELMAHALRAVVDEVANDAGVRDNAVRMSGPVRAAGGADRAADVLEGWFGQRPN</sequence>
<evidence type="ECO:0000313" key="3">
    <source>
        <dbReference type="Proteomes" id="UP000254425"/>
    </source>
</evidence>
<dbReference type="SUPFAM" id="SSF53756">
    <property type="entry name" value="UDP-Glycosyltransferase/glycogen phosphorylase"/>
    <property type="match status" value="2"/>
</dbReference>
<dbReference type="Proteomes" id="UP000254425">
    <property type="component" value="Chromosome"/>
</dbReference>
<dbReference type="EMBL" id="CP031320">
    <property type="protein sequence ID" value="AXK36633.1"/>
    <property type="molecule type" value="Genomic_DNA"/>
</dbReference>
<accession>A0A345XYB7</accession>
<proteinExistence type="predicted"/>
<name>A0A345XYB7_9ACTN</name>
<organism evidence="2 3">
    <name type="scientific">Streptomyces armeniacus</name>
    <dbReference type="NCBI Taxonomy" id="83291"/>
    <lineage>
        <taxon>Bacteria</taxon>
        <taxon>Bacillati</taxon>
        <taxon>Actinomycetota</taxon>
        <taxon>Actinomycetes</taxon>
        <taxon>Kitasatosporales</taxon>
        <taxon>Streptomycetaceae</taxon>
        <taxon>Streptomyces</taxon>
    </lineage>
</organism>